<feature type="region of interest" description="Disordered" evidence="1">
    <location>
        <begin position="80"/>
        <end position="99"/>
    </location>
</feature>
<proteinExistence type="predicted"/>
<evidence type="ECO:0000313" key="4">
    <source>
        <dbReference type="Proteomes" id="UP001177003"/>
    </source>
</evidence>
<dbReference type="Proteomes" id="UP001177003">
    <property type="component" value="Chromosome 4"/>
</dbReference>
<accession>A0AA35YUQ4</accession>
<gene>
    <name evidence="3" type="ORF">LSALG_LOCUS20009</name>
</gene>
<protein>
    <recommendedName>
        <fullName evidence="2">PB1-like domain-containing protein</fullName>
    </recommendedName>
</protein>
<dbReference type="InterPro" id="IPR058594">
    <property type="entry name" value="PB1-like_dom_pln"/>
</dbReference>
<evidence type="ECO:0000313" key="3">
    <source>
        <dbReference type="EMBL" id="CAI9280252.1"/>
    </source>
</evidence>
<keyword evidence="4" id="KW-1185">Reference proteome</keyword>
<reference evidence="3" key="1">
    <citation type="submission" date="2023-04" db="EMBL/GenBank/DDBJ databases">
        <authorList>
            <person name="Vijverberg K."/>
            <person name="Xiong W."/>
            <person name="Schranz E."/>
        </authorList>
    </citation>
    <scope>NUCLEOTIDE SEQUENCE</scope>
</reference>
<dbReference type="AlphaFoldDB" id="A0AA35YUQ4"/>
<feature type="region of interest" description="Disordered" evidence="1">
    <location>
        <begin position="153"/>
        <end position="185"/>
    </location>
</feature>
<name>A0AA35YUQ4_LACSI</name>
<evidence type="ECO:0000259" key="2">
    <source>
        <dbReference type="Pfam" id="PF26130"/>
    </source>
</evidence>
<dbReference type="Pfam" id="PF26130">
    <property type="entry name" value="PB1-like"/>
    <property type="match status" value="1"/>
</dbReference>
<feature type="compositionally biased region" description="Basic and acidic residues" evidence="1">
    <location>
        <begin position="167"/>
        <end position="185"/>
    </location>
</feature>
<evidence type="ECO:0000256" key="1">
    <source>
        <dbReference type="SAM" id="MobiDB-lite"/>
    </source>
</evidence>
<feature type="domain" description="PB1-like" evidence="2">
    <location>
        <begin position="27"/>
        <end position="74"/>
    </location>
</feature>
<dbReference type="EMBL" id="OX465080">
    <property type="protein sequence ID" value="CAI9280252.1"/>
    <property type="molecule type" value="Genomic_DNA"/>
</dbReference>
<sequence>MMVRWKIRANIDEINLDEAYGGYLTMFSTRLHYSGEFTKLPNRKYVKGKVKYIDLLDSDTFCAHEIVEIVEELHQVKEGESSQGVINQTVDDDDVQTPPTIIDRVQTPPFTSSNYLQLEDFIDGGQTHLEDQFQAPNFEFDLNGLDADEFDLKGHDVDVDNGNQTKDSGEDSKDLSDSDASDLHNDEYKIIDEPEVDMKDFFYTLTRM</sequence>
<organism evidence="3 4">
    <name type="scientific">Lactuca saligna</name>
    <name type="common">Willowleaf lettuce</name>
    <dbReference type="NCBI Taxonomy" id="75948"/>
    <lineage>
        <taxon>Eukaryota</taxon>
        <taxon>Viridiplantae</taxon>
        <taxon>Streptophyta</taxon>
        <taxon>Embryophyta</taxon>
        <taxon>Tracheophyta</taxon>
        <taxon>Spermatophyta</taxon>
        <taxon>Magnoliopsida</taxon>
        <taxon>eudicotyledons</taxon>
        <taxon>Gunneridae</taxon>
        <taxon>Pentapetalae</taxon>
        <taxon>asterids</taxon>
        <taxon>campanulids</taxon>
        <taxon>Asterales</taxon>
        <taxon>Asteraceae</taxon>
        <taxon>Cichorioideae</taxon>
        <taxon>Cichorieae</taxon>
        <taxon>Lactucinae</taxon>
        <taxon>Lactuca</taxon>
    </lineage>
</organism>